<gene>
    <name evidence="2" type="ORF">XPU_0765</name>
    <name evidence="3" type="ORF">XPU_0768</name>
</gene>
<sequence>MGSLGLERNYGVTTGKLSKAEAESDALARCAKHGEKNCKIGLSYFNQCVAIGEPQIDGKPNLVGDVQFYGSASVEKASAAAQAACERDNPENSCKVVYKACTEQIFKYF</sequence>
<proteinExistence type="predicted"/>
<organism evidence="3 4">
    <name type="scientific">Xanthomonas arboricola pv. pruni str. MAFF 311562</name>
    <dbReference type="NCBI Taxonomy" id="1414836"/>
    <lineage>
        <taxon>Bacteria</taxon>
        <taxon>Pseudomonadati</taxon>
        <taxon>Pseudomonadota</taxon>
        <taxon>Gammaproteobacteria</taxon>
        <taxon>Lysobacterales</taxon>
        <taxon>Lysobacteraceae</taxon>
        <taxon>Xanthomonas</taxon>
    </lineage>
</organism>
<protein>
    <recommendedName>
        <fullName evidence="1">DUF4189 domain-containing protein</fullName>
    </recommendedName>
</protein>
<dbReference type="EMBL" id="BAVB01000139">
    <property type="protein sequence ID" value="GAE49236.1"/>
    <property type="molecule type" value="Genomic_DNA"/>
</dbReference>
<dbReference type="InterPro" id="IPR025240">
    <property type="entry name" value="DUF4189"/>
</dbReference>
<evidence type="ECO:0000313" key="4">
    <source>
        <dbReference type="Proteomes" id="UP000019143"/>
    </source>
</evidence>
<dbReference type="EMBL" id="BAVB01000138">
    <property type="protein sequence ID" value="GAE49233.1"/>
    <property type="molecule type" value="Genomic_DNA"/>
</dbReference>
<evidence type="ECO:0000313" key="2">
    <source>
        <dbReference type="EMBL" id="GAE49233.1"/>
    </source>
</evidence>
<dbReference type="Proteomes" id="UP000019143">
    <property type="component" value="Unassembled WGS sequence"/>
</dbReference>
<dbReference type="AlphaFoldDB" id="W4RY65"/>
<evidence type="ECO:0000259" key="1">
    <source>
        <dbReference type="Pfam" id="PF13827"/>
    </source>
</evidence>
<comment type="caution">
    <text evidence="3">The sequence shown here is derived from an EMBL/GenBank/DDBJ whole genome shotgun (WGS) entry which is preliminary data.</text>
</comment>
<dbReference type="Pfam" id="PF13827">
    <property type="entry name" value="DUF4189"/>
    <property type="match status" value="1"/>
</dbReference>
<name>W4RY65_9XANT</name>
<evidence type="ECO:0000313" key="3">
    <source>
        <dbReference type="EMBL" id="GAE49236.1"/>
    </source>
</evidence>
<accession>W4RY65</accession>
<reference evidence="3 4" key="1">
    <citation type="submission" date="2014-01" db="EMBL/GenBank/DDBJ databases">
        <title>Genome sequence and analysis of Xanthomonas arboricola pv. pruni.</title>
        <authorList>
            <person name="Fujikawa T."/>
            <person name="Nakazono-Nagaoka E."/>
        </authorList>
    </citation>
    <scope>NUCLEOTIDE SEQUENCE [LARGE SCALE GENOMIC DNA]</scope>
    <source>
        <strain evidence="4">MAFF 311562</strain>
        <strain evidence="3">MAFF311562</strain>
    </source>
</reference>
<feature type="domain" description="DUF4189" evidence="1">
    <location>
        <begin position="9"/>
        <end position="101"/>
    </location>
</feature>